<dbReference type="NCBIfam" id="TIGR01484">
    <property type="entry name" value="HAD-SF-IIB"/>
    <property type="match status" value="1"/>
</dbReference>
<dbReference type="InterPro" id="IPR036412">
    <property type="entry name" value="HAD-like_sf"/>
</dbReference>
<accession>A0A1M6D9F3</accession>
<evidence type="ECO:0008006" key="3">
    <source>
        <dbReference type="Google" id="ProtNLM"/>
    </source>
</evidence>
<dbReference type="PANTHER" id="PTHR10000">
    <property type="entry name" value="PHOSPHOSERINE PHOSPHATASE"/>
    <property type="match status" value="1"/>
</dbReference>
<dbReference type="Proteomes" id="UP000184432">
    <property type="component" value="Unassembled WGS sequence"/>
</dbReference>
<name>A0A1M6D9F3_9FLAO</name>
<dbReference type="InterPro" id="IPR000150">
    <property type="entry name" value="Cof"/>
</dbReference>
<dbReference type="STRING" id="570521.SAMN04488508_102502"/>
<dbReference type="SUPFAM" id="SSF56784">
    <property type="entry name" value="HAD-like"/>
    <property type="match status" value="1"/>
</dbReference>
<dbReference type="NCBIfam" id="TIGR00099">
    <property type="entry name" value="Cof-subfamily"/>
    <property type="match status" value="1"/>
</dbReference>
<dbReference type="SFLD" id="SFLDG01140">
    <property type="entry name" value="C2.B:_Phosphomannomutase_and_P"/>
    <property type="match status" value="1"/>
</dbReference>
<dbReference type="EMBL" id="FQYP01000002">
    <property type="protein sequence ID" value="SHI69852.1"/>
    <property type="molecule type" value="Genomic_DNA"/>
</dbReference>
<dbReference type="PROSITE" id="PS01228">
    <property type="entry name" value="COF_1"/>
    <property type="match status" value="1"/>
</dbReference>
<keyword evidence="2" id="KW-1185">Reference proteome</keyword>
<dbReference type="AlphaFoldDB" id="A0A1M6D9F3"/>
<proteinExistence type="predicted"/>
<dbReference type="SFLD" id="SFLDS00003">
    <property type="entry name" value="Haloacid_Dehalogenase"/>
    <property type="match status" value="1"/>
</dbReference>
<reference evidence="2" key="1">
    <citation type="submission" date="2016-11" db="EMBL/GenBank/DDBJ databases">
        <authorList>
            <person name="Varghese N."/>
            <person name="Submissions S."/>
        </authorList>
    </citation>
    <scope>NUCLEOTIDE SEQUENCE [LARGE SCALE GENOMIC DNA]</scope>
    <source>
        <strain evidence="2">DSM 22623</strain>
    </source>
</reference>
<evidence type="ECO:0000313" key="2">
    <source>
        <dbReference type="Proteomes" id="UP000184432"/>
    </source>
</evidence>
<dbReference type="GO" id="GO:0016791">
    <property type="term" value="F:phosphatase activity"/>
    <property type="evidence" value="ECO:0007669"/>
    <property type="project" value="TreeGrafter"/>
</dbReference>
<dbReference type="Gene3D" id="3.40.50.1000">
    <property type="entry name" value="HAD superfamily/HAD-like"/>
    <property type="match status" value="1"/>
</dbReference>
<organism evidence="1 2">
    <name type="scientific">Aquimarina spongiae</name>
    <dbReference type="NCBI Taxonomy" id="570521"/>
    <lineage>
        <taxon>Bacteria</taxon>
        <taxon>Pseudomonadati</taxon>
        <taxon>Bacteroidota</taxon>
        <taxon>Flavobacteriia</taxon>
        <taxon>Flavobacteriales</taxon>
        <taxon>Flavobacteriaceae</taxon>
        <taxon>Aquimarina</taxon>
    </lineage>
</organism>
<dbReference type="Pfam" id="PF08282">
    <property type="entry name" value="Hydrolase_3"/>
    <property type="match status" value="1"/>
</dbReference>
<dbReference type="GO" id="GO:0005829">
    <property type="term" value="C:cytosol"/>
    <property type="evidence" value="ECO:0007669"/>
    <property type="project" value="TreeGrafter"/>
</dbReference>
<dbReference type="InterPro" id="IPR023214">
    <property type="entry name" value="HAD_sf"/>
</dbReference>
<dbReference type="CDD" id="cd07516">
    <property type="entry name" value="HAD_Pase"/>
    <property type="match status" value="1"/>
</dbReference>
<dbReference type="PANTHER" id="PTHR10000:SF8">
    <property type="entry name" value="HAD SUPERFAMILY HYDROLASE-LIKE, TYPE 3"/>
    <property type="match status" value="1"/>
</dbReference>
<gene>
    <name evidence="1" type="ORF">SAMN04488508_102502</name>
</gene>
<sequence>MDQPKSQPLLMPNRIVFSDIDGTLLNPERELSSFTISEVQRIKNQIPVILISSRMPSAMTHLQNELGIIDQPLICYNGGLILVDQQPIHSTVIPVDIIEKLNTFNASTKVHLSLYYEDEWYVPEMDFWANREASNTKVVPQVKSTSRVIDTWRDGNKGAHKIMCMGEEPMIDKVFNYLNSTFGNHLHLYRSKPTYIEIAHKSISKLTAIEMLLDTHFDIPISDVVAFGDNYNDMEMLKAVGTGVAVANAKKEVLQIADTVTLAGKEDGVATYIKNNIL</sequence>
<evidence type="ECO:0000313" key="1">
    <source>
        <dbReference type="EMBL" id="SHI69852.1"/>
    </source>
</evidence>
<dbReference type="GO" id="GO:0000287">
    <property type="term" value="F:magnesium ion binding"/>
    <property type="evidence" value="ECO:0007669"/>
    <property type="project" value="TreeGrafter"/>
</dbReference>
<dbReference type="InterPro" id="IPR006379">
    <property type="entry name" value="HAD-SF_hydro_IIB"/>
</dbReference>
<dbReference type="Gene3D" id="3.30.1240.10">
    <property type="match status" value="1"/>
</dbReference>
<protein>
    <recommendedName>
        <fullName evidence="3">Cof subfamily of IIB subfamily of haloacid dehalogenase superfamily/HAD-superfamily hydrolase, subfamily IIB</fullName>
    </recommendedName>
</protein>